<dbReference type="AlphaFoldDB" id="A0A2G4F2G9"/>
<name>A0A2G4F2G9_9CYAN</name>
<dbReference type="EMBL" id="NXIB02000035">
    <property type="protein sequence ID" value="PHX55973.1"/>
    <property type="molecule type" value="Genomic_DNA"/>
</dbReference>
<dbReference type="OrthoDB" id="572460at2"/>
<gene>
    <name evidence="1" type="ORF">CP500_007975</name>
</gene>
<dbReference type="RefSeq" id="WP_096831862.1">
    <property type="nucleotide sequence ID" value="NZ_NXIB02000035.1"/>
</dbReference>
<comment type="caution">
    <text evidence="1">The sequence shown here is derived from an EMBL/GenBank/DDBJ whole genome shotgun (WGS) entry which is preliminary data.</text>
</comment>
<protein>
    <submittedName>
        <fullName evidence="1">Uncharacterized protein</fullName>
    </submittedName>
</protein>
<keyword evidence="2" id="KW-1185">Reference proteome</keyword>
<accession>A0A2G4F2G9</accession>
<dbReference type="Proteomes" id="UP000226442">
    <property type="component" value="Unassembled WGS sequence"/>
</dbReference>
<evidence type="ECO:0000313" key="2">
    <source>
        <dbReference type="Proteomes" id="UP000226442"/>
    </source>
</evidence>
<organism evidence="1 2">
    <name type="scientific">Tychonema bourrellyi FEM_GT703</name>
    <dbReference type="NCBI Taxonomy" id="2040638"/>
    <lineage>
        <taxon>Bacteria</taxon>
        <taxon>Bacillati</taxon>
        <taxon>Cyanobacteriota</taxon>
        <taxon>Cyanophyceae</taxon>
        <taxon>Oscillatoriophycideae</taxon>
        <taxon>Oscillatoriales</taxon>
        <taxon>Microcoleaceae</taxon>
        <taxon>Tychonema</taxon>
    </lineage>
</organism>
<dbReference type="Pfam" id="PF20126">
    <property type="entry name" value="TumE"/>
    <property type="match status" value="1"/>
</dbReference>
<proteinExistence type="predicted"/>
<evidence type="ECO:0000313" key="1">
    <source>
        <dbReference type="EMBL" id="PHX55973.1"/>
    </source>
</evidence>
<reference evidence="1" key="1">
    <citation type="submission" date="2017-10" db="EMBL/GenBank/DDBJ databases">
        <title>Draft genome sequence of the planktic cyanobacteria Tychonema bourrellyi isolated from alpine lentic freshwater.</title>
        <authorList>
            <person name="Tett A."/>
            <person name="Armanini F."/>
            <person name="Asnicar F."/>
            <person name="Boscaini A."/>
            <person name="Pasolli E."/>
            <person name="Zolfo M."/>
            <person name="Donati C."/>
            <person name="Salmaso N."/>
            <person name="Segata N."/>
        </authorList>
    </citation>
    <scope>NUCLEOTIDE SEQUENCE</scope>
    <source>
        <strain evidence="1">FEM_GT703</strain>
    </source>
</reference>
<dbReference type="InterPro" id="IPR045397">
    <property type="entry name" value="TumE-like"/>
</dbReference>
<sequence>MISAQYITAIKAKFLSSLAVSYVAIVKERSLLESGYFRARLTLKNGDFLEVVEFFTVFDNRCITESYRYQWMDETQQTLRKRWDNVEHFPNLPNFPHHVHIGEESNVEPSSSMNILELIDLIEKHLP</sequence>